<gene>
    <name evidence="1" type="ORF">V1517DRAFT_355507</name>
</gene>
<dbReference type="Proteomes" id="UP001489719">
    <property type="component" value="Unassembled WGS sequence"/>
</dbReference>
<dbReference type="EMBL" id="MU970290">
    <property type="protein sequence ID" value="KAK9318836.1"/>
    <property type="molecule type" value="Genomic_DNA"/>
</dbReference>
<proteinExistence type="predicted"/>
<evidence type="ECO:0000313" key="2">
    <source>
        <dbReference type="Proteomes" id="UP001489719"/>
    </source>
</evidence>
<reference evidence="2" key="1">
    <citation type="journal article" date="2024" name="Front. Bioeng. Biotechnol.">
        <title>Genome-scale model development and genomic sequencing of the oleaginous clade Lipomyces.</title>
        <authorList>
            <person name="Czajka J.J."/>
            <person name="Han Y."/>
            <person name="Kim J."/>
            <person name="Mondo S.J."/>
            <person name="Hofstad B.A."/>
            <person name="Robles A."/>
            <person name="Haridas S."/>
            <person name="Riley R."/>
            <person name="LaButti K."/>
            <person name="Pangilinan J."/>
            <person name="Andreopoulos W."/>
            <person name="Lipzen A."/>
            <person name="Yan J."/>
            <person name="Wang M."/>
            <person name="Ng V."/>
            <person name="Grigoriev I.V."/>
            <person name="Spatafora J.W."/>
            <person name="Magnuson J.K."/>
            <person name="Baker S.E."/>
            <person name="Pomraning K.R."/>
        </authorList>
    </citation>
    <scope>NUCLEOTIDE SEQUENCE [LARGE SCALE GENOMIC DNA]</scope>
    <source>
        <strain evidence="2">CBS 10300</strain>
    </source>
</reference>
<sequence>MLAAALMPYAWIESPAILLQGYTRLLTNRDSSCSIVTSPKQRLFSTGYRDSAGQLTVSASQTSAIVSILSAGTFFGALTAAPIAGLIGRKLGLILSTTVFILGVILQTAATAIPLFLAGRFFAGFGVGLISALVPLYQSETAPRWIRGVIVGAYQFSIADGLLLAATVNNAIKDRNDTGSYRIPIAVQFMWAIILIVGMLVFPETPRYLIKKGNFDGTRKSLASLRRLPHDDQAIIQEMAEIRANHESKLSLGDAIYWDCFKGRLLKRLLTGCCLQGLQPLTGINFIFYYGTYLFERSGFHNSFVITLITSCVAVGSTLPGLWAVELPTQKAAISFICIYIFFFAASWVVTGEIFPLKVRAKSLSMTTATNWLFSWALAYSTPYLVNYGPGNANLQSKIFFVSGGACLICIVFQVDELYSVMPRTEEGRPPFIDDYYLLAFSGQRSRQESVCGPGGET</sequence>
<evidence type="ECO:0000313" key="1">
    <source>
        <dbReference type="EMBL" id="KAK9318836.1"/>
    </source>
</evidence>
<organism evidence="1 2">
    <name type="scientific">Lipomyces orientalis</name>
    <dbReference type="NCBI Taxonomy" id="1233043"/>
    <lineage>
        <taxon>Eukaryota</taxon>
        <taxon>Fungi</taxon>
        <taxon>Dikarya</taxon>
        <taxon>Ascomycota</taxon>
        <taxon>Saccharomycotina</taxon>
        <taxon>Lipomycetes</taxon>
        <taxon>Lipomycetales</taxon>
        <taxon>Lipomycetaceae</taxon>
        <taxon>Lipomyces</taxon>
    </lineage>
</organism>
<protein>
    <submittedName>
        <fullName evidence="1">Uncharacterized protein</fullName>
    </submittedName>
</protein>
<comment type="caution">
    <text evidence="1">The sequence shown here is derived from an EMBL/GenBank/DDBJ whole genome shotgun (WGS) entry which is preliminary data.</text>
</comment>
<name>A0ACC3TD97_9ASCO</name>
<accession>A0ACC3TD97</accession>
<keyword evidence="2" id="KW-1185">Reference proteome</keyword>